<evidence type="ECO:0000313" key="1">
    <source>
        <dbReference type="EMBL" id="GIY31531.1"/>
    </source>
</evidence>
<name>A0AAV4SEA2_CAEEX</name>
<dbReference type="EMBL" id="BPLR01009388">
    <property type="protein sequence ID" value="GIY31531.1"/>
    <property type="molecule type" value="Genomic_DNA"/>
</dbReference>
<sequence>MKLIKNYLEKNDSASHTEHISSFHGKSWLLWAFHTSLPKPPLFLIRRADLATFRIVLTQQPYPELTRFAVQKFSSSVSFGQERLELRVLLPTAPIQKAACKLLNNIIKFET</sequence>
<dbReference type="Proteomes" id="UP001054945">
    <property type="component" value="Unassembled WGS sequence"/>
</dbReference>
<evidence type="ECO:0000313" key="2">
    <source>
        <dbReference type="Proteomes" id="UP001054945"/>
    </source>
</evidence>
<protein>
    <recommendedName>
        <fullName evidence="3">LAGLIDADG homing endonuclease</fullName>
    </recommendedName>
</protein>
<comment type="caution">
    <text evidence="1">The sequence shown here is derived from an EMBL/GenBank/DDBJ whole genome shotgun (WGS) entry which is preliminary data.</text>
</comment>
<evidence type="ECO:0008006" key="3">
    <source>
        <dbReference type="Google" id="ProtNLM"/>
    </source>
</evidence>
<gene>
    <name evidence="1" type="ORF">CEXT_408421</name>
</gene>
<organism evidence="1 2">
    <name type="scientific">Caerostris extrusa</name>
    <name type="common">Bark spider</name>
    <name type="synonym">Caerostris bankana</name>
    <dbReference type="NCBI Taxonomy" id="172846"/>
    <lineage>
        <taxon>Eukaryota</taxon>
        <taxon>Metazoa</taxon>
        <taxon>Ecdysozoa</taxon>
        <taxon>Arthropoda</taxon>
        <taxon>Chelicerata</taxon>
        <taxon>Arachnida</taxon>
        <taxon>Araneae</taxon>
        <taxon>Araneomorphae</taxon>
        <taxon>Entelegynae</taxon>
        <taxon>Araneoidea</taxon>
        <taxon>Araneidae</taxon>
        <taxon>Caerostris</taxon>
    </lineage>
</organism>
<keyword evidence="2" id="KW-1185">Reference proteome</keyword>
<reference evidence="1 2" key="1">
    <citation type="submission" date="2021-06" db="EMBL/GenBank/DDBJ databases">
        <title>Caerostris extrusa draft genome.</title>
        <authorList>
            <person name="Kono N."/>
            <person name="Arakawa K."/>
        </authorList>
    </citation>
    <scope>NUCLEOTIDE SEQUENCE [LARGE SCALE GENOMIC DNA]</scope>
</reference>
<proteinExistence type="predicted"/>
<accession>A0AAV4SEA2</accession>
<dbReference type="AlphaFoldDB" id="A0AAV4SEA2"/>